<gene>
    <name evidence="2" type="ORF">QE152_g12475</name>
</gene>
<dbReference type="Proteomes" id="UP001458880">
    <property type="component" value="Unassembled WGS sequence"/>
</dbReference>
<reference evidence="2 3" key="1">
    <citation type="journal article" date="2024" name="BMC Genomics">
        <title>De novo assembly and annotation of Popillia japonica's genome with initial clues to its potential as an invasive pest.</title>
        <authorList>
            <person name="Cucini C."/>
            <person name="Boschi S."/>
            <person name="Funari R."/>
            <person name="Cardaioli E."/>
            <person name="Iannotti N."/>
            <person name="Marturano G."/>
            <person name="Paoli F."/>
            <person name="Bruttini M."/>
            <person name="Carapelli A."/>
            <person name="Frati F."/>
            <person name="Nardi F."/>
        </authorList>
    </citation>
    <scope>NUCLEOTIDE SEQUENCE [LARGE SCALE GENOMIC DNA]</scope>
    <source>
        <strain evidence="2">DMR45628</strain>
    </source>
</reference>
<proteinExistence type="predicted"/>
<organism evidence="2 3">
    <name type="scientific">Popillia japonica</name>
    <name type="common">Japanese beetle</name>
    <dbReference type="NCBI Taxonomy" id="7064"/>
    <lineage>
        <taxon>Eukaryota</taxon>
        <taxon>Metazoa</taxon>
        <taxon>Ecdysozoa</taxon>
        <taxon>Arthropoda</taxon>
        <taxon>Hexapoda</taxon>
        <taxon>Insecta</taxon>
        <taxon>Pterygota</taxon>
        <taxon>Neoptera</taxon>
        <taxon>Endopterygota</taxon>
        <taxon>Coleoptera</taxon>
        <taxon>Polyphaga</taxon>
        <taxon>Scarabaeiformia</taxon>
        <taxon>Scarabaeidae</taxon>
        <taxon>Rutelinae</taxon>
        <taxon>Popillia</taxon>
    </lineage>
</organism>
<evidence type="ECO:0000313" key="3">
    <source>
        <dbReference type="Proteomes" id="UP001458880"/>
    </source>
</evidence>
<evidence type="ECO:0000256" key="1">
    <source>
        <dbReference type="SAM" id="MobiDB-lite"/>
    </source>
</evidence>
<keyword evidence="3" id="KW-1185">Reference proteome</keyword>
<dbReference type="AlphaFoldDB" id="A0AAW1LJD5"/>
<accession>A0AAW1LJD5</accession>
<name>A0AAW1LJD5_POPJA</name>
<sequence length="72" mass="8297">MQFVDCSSCNMSLLKKNLNYAQEVEVQDANYEESNHEHHGDGSITGEYDTSKEQLLGPENLVEKFCRRMLIE</sequence>
<protein>
    <submittedName>
        <fullName evidence="2">Uncharacterized protein</fullName>
    </submittedName>
</protein>
<evidence type="ECO:0000313" key="2">
    <source>
        <dbReference type="EMBL" id="KAK9736450.1"/>
    </source>
</evidence>
<comment type="caution">
    <text evidence="2">The sequence shown here is derived from an EMBL/GenBank/DDBJ whole genome shotgun (WGS) entry which is preliminary data.</text>
</comment>
<feature type="region of interest" description="Disordered" evidence="1">
    <location>
        <begin position="28"/>
        <end position="49"/>
    </location>
</feature>
<dbReference type="EMBL" id="JASPKY010000113">
    <property type="protein sequence ID" value="KAK9736450.1"/>
    <property type="molecule type" value="Genomic_DNA"/>
</dbReference>